<keyword evidence="8" id="KW-1185">Reference proteome</keyword>
<evidence type="ECO:0000256" key="3">
    <source>
        <dbReference type="ARBA" id="ARBA00022980"/>
    </source>
</evidence>
<sequence>MQNINTPKIKVTLLRSFAGRSESQRRTLVSLGLSKIGSSRVLPNVNPVLGQVNKVIQFIRVEPAE</sequence>
<evidence type="ECO:0000259" key="6">
    <source>
        <dbReference type="Pfam" id="PF00327"/>
    </source>
</evidence>
<evidence type="ECO:0000313" key="8">
    <source>
        <dbReference type="Proteomes" id="UP000184731"/>
    </source>
</evidence>
<evidence type="ECO:0000256" key="1">
    <source>
        <dbReference type="ARBA" id="ARBA00007594"/>
    </source>
</evidence>
<dbReference type="SUPFAM" id="SSF55129">
    <property type="entry name" value="Ribosomal protein L30p/L7e"/>
    <property type="match status" value="1"/>
</dbReference>
<accession>A0A1L4D2U4</accession>
<dbReference type="HAMAP" id="MF_01371_B">
    <property type="entry name" value="Ribosomal_uL30_B"/>
    <property type="match status" value="1"/>
</dbReference>
<dbReference type="NCBIfam" id="TIGR01308">
    <property type="entry name" value="rpmD_bact"/>
    <property type="match status" value="1"/>
</dbReference>
<dbReference type="EMBL" id="CP017834">
    <property type="protein sequence ID" value="APJ04512.1"/>
    <property type="molecule type" value="Genomic_DNA"/>
</dbReference>
<protein>
    <recommendedName>
        <fullName evidence="5">50S ribosomal protein L30</fullName>
    </recommendedName>
</protein>
<organism evidence="7 8">
    <name type="scientific">Silvanigrella aquatica</name>
    <dbReference type="NCBI Taxonomy" id="1915309"/>
    <lineage>
        <taxon>Bacteria</taxon>
        <taxon>Pseudomonadati</taxon>
        <taxon>Bdellovibrionota</taxon>
        <taxon>Oligoflexia</taxon>
        <taxon>Silvanigrellales</taxon>
        <taxon>Silvanigrellaceae</taxon>
        <taxon>Silvanigrella</taxon>
    </lineage>
</organism>
<comment type="subunit">
    <text evidence="2">Part of the 50S ribosomal subunit.</text>
</comment>
<dbReference type="InterPro" id="IPR036919">
    <property type="entry name" value="Ribo_uL30_ferredoxin-like_sf"/>
</dbReference>
<dbReference type="CDD" id="cd01658">
    <property type="entry name" value="Ribosomal_L30"/>
    <property type="match status" value="1"/>
</dbReference>
<dbReference type="RefSeq" id="WP_148698258.1">
    <property type="nucleotide sequence ID" value="NZ_CP017834.1"/>
</dbReference>
<evidence type="ECO:0000256" key="4">
    <source>
        <dbReference type="ARBA" id="ARBA00023274"/>
    </source>
</evidence>
<dbReference type="GO" id="GO:0003735">
    <property type="term" value="F:structural constituent of ribosome"/>
    <property type="evidence" value="ECO:0007669"/>
    <property type="project" value="InterPro"/>
</dbReference>
<dbReference type="Pfam" id="PF00327">
    <property type="entry name" value="Ribosomal_L30"/>
    <property type="match status" value="1"/>
</dbReference>
<evidence type="ECO:0000313" key="7">
    <source>
        <dbReference type="EMBL" id="APJ04512.1"/>
    </source>
</evidence>
<dbReference type="GO" id="GO:0006412">
    <property type="term" value="P:translation"/>
    <property type="evidence" value="ECO:0007669"/>
    <property type="project" value="InterPro"/>
</dbReference>
<keyword evidence="3 7" id="KW-0689">Ribosomal protein</keyword>
<dbReference type="OrthoDB" id="9812790at2"/>
<evidence type="ECO:0000256" key="2">
    <source>
        <dbReference type="ARBA" id="ARBA00011838"/>
    </source>
</evidence>
<keyword evidence="4" id="KW-0687">Ribonucleoprotein</keyword>
<comment type="similarity">
    <text evidence="1">Belongs to the universal ribosomal protein uL30 family.</text>
</comment>
<dbReference type="InterPro" id="IPR016082">
    <property type="entry name" value="Ribosomal_uL30_ferredoxin-like"/>
</dbReference>
<reference evidence="7 8" key="1">
    <citation type="submission" date="2016-10" db="EMBL/GenBank/DDBJ databases">
        <title>Silvanigrella aquatica sp. nov., isolated from a freshwater lake located in the Black Forest, Germany, description of Silvanigrellaceae fam. nov., Silvanigrellales ord. nov., reclassification of the order Bdellovibrionales in the class Oligoflexia, reclassification of the families Bacteriovoracaceae and Halobacteriovoraceae in the new order Bacteriovoracales ord. nov., and reclassification of the family Pseudobacteriovoracaceae in the order Oligoflexiales.</title>
        <authorList>
            <person name="Hahn M.W."/>
            <person name="Schmidt J."/>
            <person name="Koll U."/>
            <person name="Rohde M."/>
            <person name="Verbag S."/>
            <person name="Pitt A."/>
            <person name="Nakai R."/>
            <person name="Naganuma T."/>
            <person name="Lang E."/>
        </authorList>
    </citation>
    <scope>NUCLEOTIDE SEQUENCE [LARGE SCALE GENOMIC DNA]</scope>
    <source>
        <strain evidence="7 8">MWH-Nonnen-W8red</strain>
    </source>
</reference>
<dbReference type="STRING" id="1915309.AXG55_11565"/>
<dbReference type="Gene3D" id="3.30.1390.20">
    <property type="entry name" value="Ribosomal protein L30, ferredoxin-like fold domain"/>
    <property type="match status" value="1"/>
</dbReference>
<dbReference type="Proteomes" id="UP000184731">
    <property type="component" value="Chromosome"/>
</dbReference>
<name>A0A1L4D2U4_9BACT</name>
<feature type="domain" description="Large ribosomal subunit protein uL30-like ferredoxin-like fold" evidence="6">
    <location>
        <begin position="9"/>
        <end position="56"/>
    </location>
</feature>
<dbReference type="GO" id="GO:0015934">
    <property type="term" value="C:large ribosomal subunit"/>
    <property type="evidence" value="ECO:0007669"/>
    <property type="project" value="InterPro"/>
</dbReference>
<dbReference type="KEGG" id="saqi:AXG55_11565"/>
<dbReference type="AlphaFoldDB" id="A0A1L4D2U4"/>
<evidence type="ECO:0000256" key="5">
    <source>
        <dbReference type="ARBA" id="ARBA00035492"/>
    </source>
</evidence>
<dbReference type="InterPro" id="IPR005996">
    <property type="entry name" value="Ribosomal_uL30_bac-type"/>
</dbReference>
<proteinExistence type="inferred from homology"/>
<gene>
    <name evidence="7" type="ORF">AXG55_11565</name>
</gene>